<gene>
    <name evidence="1" type="ORF">P691DRAFT_802564</name>
</gene>
<reference evidence="1" key="1">
    <citation type="submission" date="2020-11" db="EMBL/GenBank/DDBJ databases">
        <authorList>
            <consortium name="DOE Joint Genome Institute"/>
            <person name="Ahrendt S."/>
            <person name="Riley R."/>
            <person name="Andreopoulos W."/>
            <person name="Labutti K."/>
            <person name="Pangilinan J."/>
            <person name="Ruiz-Duenas F.J."/>
            <person name="Barrasa J.M."/>
            <person name="Sanchez-Garcia M."/>
            <person name="Camarero S."/>
            <person name="Miyauchi S."/>
            <person name="Serrano A."/>
            <person name="Linde D."/>
            <person name="Babiker R."/>
            <person name="Drula E."/>
            <person name="Ayuso-Fernandez I."/>
            <person name="Pacheco R."/>
            <person name="Padilla G."/>
            <person name="Ferreira P."/>
            <person name="Barriuso J."/>
            <person name="Kellner H."/>
            <person name="Castanera R."/>
            <person name="Alfaro M."/>
            <person name="Ramirez L."/>
            <person name="Pisabarro A.G."/>
            <person name="Kuo A."/>
            <person name="Tritt A."/>
            <person name="Lipzen A."/>
            <person name="He G."/>
            <person name="Yan M."/>
            <person name="Ng V."/>
            <person name="Cullen D."/>
            <person name="Martin F."/>
            <person name="Rosso M.-N."/>
            <person name="Henrissat B."/>
            <person name="Hibbett D."/>
            <person name="Martinez A.T."/>
            <person name="Grigoriev I.V."/>
        </authorList>
    </citation>
    <scope>NUCLEOTIDE SEQUENCE</scope>
    <source>
        <strain evidence="1">MF-IS2</strain>
    </source>
</reference>
<evidence type="ECO:0000313" key="1">
    <source>
        <dbReference type="EMBL" id="KAF9440371.1"/>
    </source>
</evidence>
<feature type="non-terminal residue" evidence="1">
    <location>
        <position position="53"/>
    </location>
</feature>
<dbReference type="EMBL" id="MU152586">
    <property type="protein sequence ID" value="KAF9440371.1"/>
    <property type="molecule type" value="Genomic_DNA"/>
</dbReference>
<evidence type="ECO:0000313" key="2">
    <source>
        <dbReference type="Proteomes" id="UP000807342"/>
    </source>
</evidence>
<dbReference type="Proteomes" id="UP000807342">
    <property type="component" value="Unassembled WGS sequence"/>
</dbReference>
<protein>
    <submittedName>
        <fullName evidence="1">Uncharacterized protein</fullName>
    </submittedName>
</protein>
<name>A0A9P5WZW6_9AGAR</name>
<comment type="caution">
    <text evidence="1">The sequence shown here is derived from an EMBL/GenBank/DDBJ whole genome shotgun (WGS) entry which is preliminary data.</text>
</comment>
<proteinExistence type="predicted"/>
<sequence>MLRPPDLDPTHFLSMTHPCFSNLPNSVFSFVLLSSFLRTFSCVSPKLMCDAGE</sequence>
<keyword evidence="2" id="KW-1185">Reference proteome</keyword>
<accession>A0A9P5WZW6</accession>
<organism evidence="1 2">
    <name type="scientific">Macrolepiota fuliginosa MF-IS2</name>
    <dbReference type="NCBI Taxonomy" id="1400762"/>
    <lineage>
        <taxon>Eukaryota</taxon>
        <taxon>Fungi</taxon>
        <taxon>Dikarya</taxon>
        <taxon>Basidiomycota</taxon>
        <taxon>Agaricomycotina</taxon>
        <taxon>Agaricomycetes</taxon>
        <taxon>Agaricomycetidae</taxon>
        <taxon>Agaricales</taxon>
        <taxon>Agaricineae</taxon>
        <taxon>Agaricaceae</taxon>
        <taxon>Macrolepiota</taxon>
    </lineage>
</organism>
<dbReference type="AlphaFoldDB" id="A0A9P5WZW6"/>